<gene>
    <name evidence="1" type="ORF">BIFGAL_03712</name>
</gene>
<accession>D1NV31</accession>
<proteinExistence type="predicted"/>
<dbReference type="STRING" id="561180.BIFGAL_03712"/>
<reference evidence="1 2" key="1">
    <citation type="submission" date="2009-11" db="EMBL/GenBank/DDBJ databases">
        <authorList>
            <person name="Weinstock G."/>
            <person name="Sodergren E."/>
            <person name="Clifton S."/>
            <person name="Fulton L."/>
            <person name="Fulton B."/>
            <person name="Courtney L."/>
            <person name="Fronick C."/>
            <person name="Harrison M."/>
            <person name="Strong C."/>
            <person name="Farmer C."/>
            <person name="Delahaunty K."/>
            <person name="Markovic C."/>
            <person name="Hall O."/>
            <person name="Minx P."/>
            <person name="Tomlinson C."/>
            <person name="Mitreva M."/>
            <person name="Nelson J."/>
            <person name="Hou S."/>
            <person name="Wollam A."/>
            <person name="Pepin K.H."/>
            <person name="Johnson M."/>
            <person name="Bhonagiri V."/>
            <person name="Nash W.E."/>
            <person name="Warren W."/>
            <person name="Chinwalla A."/>
            <person name="Mardis E.R."/>
            <person name="Wilson R.K."/>
        </authorList>
    </citation>
    <scope>NUCLEOTIDE SEQUENCE [LARGE SCALE GENOMIC DNA]</scope>
    <source>
        <strain evidence="1 2">DSM 20093</strain>
    </source>
</reference>
<organism evidence="1 2">
    <name type="scientific">Bifidobacterium gallicum DSM 20093 = LMG 11596</name>
    <dbReference type="NCBI Taxonomy" id="561180"/>
    <lineage>
        <taxon>Bacteria</taxon>
        <taxon>Bacillati</taxon>
        <taxon>Actinomycetota</taxon>
        <taxon>Actinomycetes</taxon>
        <taxon>Bifidobacteriales</taxon>
        <taxon>Bifidobacteriaceae</taxon>
        <taxon>Bifidobacterium</taxon>
    </lineage>
</organism>
<dbReference type="EMBL" id="ABXB03000003">
    <property type="protein sequence ID" value="EFA22682.1"/>
    <property type="molecule type" value="Genomic_DNA"/>
</dbReference>
<dbReference type="AlphaFoldDB" id="D1NV31"/>
<evidence type="ECO:0000313" key="2">
    <source>
        <dbReference type="Proteomes" id="UP000003656"/>
    </source>
</evidence>
<sequence length="44" mass="5183">MERAFPATASLVSVEEMACYPNVAGRHIVQYPQCLRYRHAMWLW</sequence>
<comment type="caution">
    <text evidence="1">The sequence shown here is derived from an EMBL/GenBank/DDBJ whole genome shotgun (WGS) entry which is preliminary data.</text>
</comment>
<evidence type="ECO:0000313" key="1">
    <source>
        <dbReference type="EMBL" id="EFA22682.1"/>
    </source>
</evidence>
<dbReference type="Proteomes" id="UP000003656">
    <property type="component" value="Unassembled WGS sequence"/>
</dbReference>
<protein>
    <submittedName>
        <fullName evidence="1">Uncharacterized protein</fullName>
    </submittedName>
</protein>
<name>D1NV31_9BIFI</name>